<feature type="transmembrane region" description="Helical" evidence="4">
    <location>
        <begin position="134"/>
        <end position="151"/>
    </location>
</feature>
<name>A0A445MX46_9BACT</name>
<dbReference type="Pfam" id="PF13424">
    <property type="entry name" value="TPR_12"/>
    <property type="match status" value="1"/>
</dbReference>
<dbReference type="PANTHER" id="PTHR44227:SF3">
    <property type="entry name" value="PROTEIN O-MANNOSYL-TRANSFERASE TMTC4"/>
    <property type="match status" value="1"/>
</dbReference>
<dbReference type="SUPFAM" id="SSF81901">
    <property type="entry name" value="HCP-like"/>
    <property type="match status" value="1"/>
</dbReference>
<dbReference type="InterPro" id="IPR019734">
    <property type="entry name" value="TPR_rpt"/>
</dbReference>
<feature type="transmembrane region" description="Helical" evidence="4">
    <location>
        <begin position="100"/>
        <end position="122"/>
    </location>
</feature>
<evidence type="ECO:0000256" key="4">
    <source>
        <dbReference type="SAM" id="Phobius"/>
    </source>
</evidence>
<feature type="transmembrane region" description="Helical" evidence="4">
    <location>
        <begin position="241"/>
        <end position="258"/>
    </location>
</feature>
<proteinExistence type="predicted"/>
<organism evidence="5">
    <name type="scientific">uncultured Desulfobacterium sp</name>
    <dbReference type="NCBI Taxonomy" id="201089"/>
    <lineage>
        <taxon>Bacteria</taxon>
        <taxon>Pseudomonadati</taxon>
        <taxon>Thermodesulfobacteriota</taxon>
        <taxon>Desulfobacteria</taxon>
        <taxon>Desulfobacterales</taxon>
        <taxon>Desulfobacteriaceae</taxon>
        <taxon>Desulfobacterium</taxon>
        <taxon>environmental samples</taxon>
    </lineage>
</organism>
<evidence type="ECO:0000256" key="3">
    <source>
        <dbReference type="PROSITE-ProRule" id="PRU00339"/>
    </source>
</evidence>
<keyword evidence="2 3" id="KW-0802">TPR repeat</keyword>
<feature type="transmembrane region" description="Helical" evidence="4">
    <location>
        <begin position="348"/>
        <end position="369"/>
    </location>
</feature>
<feature type="transmembrane region" description="Helical" evidence="4">
    <location>
        <begin position="381"/>
        <end position="400"/>
    </location>
</feature>
<reference evidence="5" key="1">
    <citation type="submission" date="2018-01" db="EMBL/GenBank/DDBJ databases">
        <authorList>
            <person name="Regsiter A."/>
            <person name="William W."/>
        </authorList>
    </citation>
    <scope>NUCLEOTIDE SEQUENCE</scope>
    <source>
        <strain evidence="5">TRIP AH-1</strain>
    </source>
</reference>
<feature type="repeat" description="TPR" evidence="3">
    <location>
        <begin position="522"/>
        <end position="555"/>
    </location>
</feature>
<dbReference type="InterPro" id="IPR052346">
    <property type="entry name" value="O-mannosyl-transferase_TMTC"/>
</dbReference>
<feature type="transmembrane region" description="Helical" evidence="4">
    <location>
        <begin position="20"/>
        <end position="37"/>
    </location>
</feature>
<feature type="transmembrane region" description="Helical" evidence="4">
    <location>
        <begin position="407"/>
        <end position="426"/>
    </location>
</feature>
<feature type="transmembrane region" description="Helical" evidence="4">
    <location>
        <begin position="324"/>
        <end position="341"/>
    </location>
</feature>
<evidence type="ECO:0000256" key="2">
    <source>
        <dbReference type="ARBA" id="ARBA00022803"/>
    </source>
</evidence>
<feature type="transmembrane region" description="Helical" evidence="4">
    <location>
        <begin position="163"/>
        <end position="182"/>
    </location>
</feature>
<dbReference type="PANTHER" id="PTHR44227">
    <property type="match status" value="1"/>
</dbReference>
<dbReference type="SUPFAM" id="SSF48452">
    <property type="entry name" value="TPR-like"/>
    <property type="match status" value="1"/>
</dbReference>
<dbReference type="AlphaFoldDB" id="A0A445MX46"/>
<sequence length="710" mass="81181">MNIWNLESESQLSACRRNVFAFSALVILILSVCSNSFNCSWQFDDAGVIVDNKAIHLNKMDWQSIKQTFYASPTKSGKIYRPVSCLTLGLNYYLGQLNVFGYHVVNTAIHILAALFLFLFVYHTLNLPLLKPKYGSTAYFIALLSAAFWAVNPLQTESVTYIVQRMTSLAGLFYIMAMYFYLKGRTSHMNLSGMSHYAAFVICSVFAFGSKENAAMLPFSLLFFDLFLIQGMKKEYLKRNFFIFAALIIIPVGLALIMRGPSVLSPKGIINVYETKRPFGPVEHLLTEPRVVLFYLSLLFYPIQQRLSIAHDITVSQSLVNPPTTIIAIIVILAILGLCIRYSRKWPLVCYCILFYFMNHFIEASFFGLELCFEHRNYVPSMLLFVPVTILLVKVIRYYSKKPAMRWMICIFLALLLVGFGNSTFLRNFDYETEGTLWADAIKKAPDLIRPHLNLGVFYFDHKDYDKALSEFSTAQSCHKSSNITDVPTTHYNIGLVYQRLGNLDKALEYYNKAASVYTTNADIYNNLGLLYYNMGQWEKAEHNFLEAIGCDNNAIQPYKNMTLVLLKQGKIKEALKYINLAGRQWSDDGGLLGAAGYAYRLDGKWDKAFLFLEKAVKIRPCDPKMHLYLSEIYFKQNKEAKANKEIQKFIQLEKDGDLKGYVIGTAKEEDIEVIKPYKKLVMLNLAQAYKSQGEYVMEKAQYLFGHNPI</sequence>
<protein>
    <submittedName>
        <fullName evidence="5">Uncharacterized protein</fullName>
    </submittedName>
</protein>
<dbReference type="InterPro" id="IPR011990">
    <property type="entry name" value="TPR-like_helical_dom_sf"/>
</dbReference>
<feature type="repeat" description="TPR" evidence="3">
    <location>
        <begin position="488"/>
        <end position="521"/>
    </location>
</feature>
<evidence type="ECO:0000256" key="1">
    <source>
        <dbReference type="ARBA" id="ARBA00022737"/>
    </source>
</evidence>
<feature type="repeat" description="TPR" evidence="3">
    <location>
        <begin position="449"/>
        <end position="482"/>
    </location>
</feature>
<dbReference type="EMBL" id="OJIN01000117">
    <property type="protein sequence ID" value="SPD74035.1"/>
    <property type="molecule type" value="Genomic_DNA"/>
</dbReference>
<dbReference type="SMART" id="SM00028">
    <property type="entry name" value="TPR"/>
    <property type="match status" value="5"/>
</dbReference>
<feature type="transmembrane region" description="Helical" evidence="4">
    <location>
        <begin position="214"/>
        <end position="229"/>
    </location>
</feature>
<keyword evidence="4" id="KW-1133">Transmembrane helix</keyword>
<evidence type="ECO:0000313" key="5">
    <source>
        <dbReference type="EMBL" id="SPD74035.1"/>
    </source>
</evidence>
<keyword evidence="1" id="KW-0677">Repeat</keyword>
<dbReference type="PROSITE" id="PS50293">
    <property type="entry name" value="TPR_REGION"/>
    <property type="match status" value="1"/>
</dbReference>
<accession>A0A445MX46</accession>
<keyword evidence="4" id="KW-0812">Transmembrane</keyword>
<keyword evidence="4" id="KW-0472">Membrane</keyword>
<dbReference type="PROSITE" id="PS50005">
    <property type="entry name" value="TPR"/>
    <property type="match status" value="3"/>
</dbReference>
<feature type="transmembrane region" description="Helical" evidence="4">
    <location>
        <begin position="189"/>
        <end position="208"/>
    </location>
</feature>
<gene>
    <name evidence="5" type="ORF">PITCH_A2030179</name>
</gene>
<dbReference type="Gene3D" id="1.25.40.10">
    <property type="entry name" value="Tetratricopeptide repeat domain"/>
    <property type="match status" value="2"/>
</dbReference>